<keyword evidence="2" id="KW-1185">Reference proteome</keyword>
<dbReference type="EMBL" id="RCZG01000005">
    <property type="protein sequence ID" value="TPG33490.1"/>
    <property type="molecule type" value="Genomic_DNA"/>
</dbReference>
<proteinExistence type="predicted"/>
<dbReference type="InterPro" id="IPR055586">
    <property type="entry name" value="DUF7162"/>
</dbReference>
<protein>
    <submittedName>
        <fullName evidence="1">Uncharacterized protein</fullName>
    </submittedName>
</protein>
<dbReference type="Pfam" id="PF23721">
    <property type="entry name" value="DUF7162"/>
    <property type="match status" value="1"/>
</dbReference>
<dbReference type="AlphaFoldDB" id="A0A502EAJ1"/>
<accession>A0A502EAJ1</accession>
<comment type="caution">
    <text evidence="1">The sequence shown here is derived from an EMBL/GenBank/DDBJ whole genome shotgun (WGS) entry which is preliminary data.</text>
</comment>
<dbReference type="Proteomes" id="UP000320095">
    <property type="component" value="Unassembled WGS sequence"/>
</dbReference>
<evidence type="ECO:0000313" key="2">
    <source>
        <dbReference type="Proteomes" id="UP000320095"/>
    </source>
</evidence>
<gene>
    <name evidence="1" type="ORF">EAH80_14420</name>
</gene>
<evidence type="ECO:0000313" key="1">
    <source>
        <dbReference type="EMBL" id="TPG33490.1"/>
    </source>
</evidence>
<sequence>MNRAGHAGVGQHADMGTVRLDAAAVRALADSILDDAARLHEIHWPTMGSDALAGSSVSAATKCSVAEDRLADVVAHLRTWASAVGVSVAAIEQAEMDHDDRLGGSP</sequence>
<reference evidence="1 2" key="1">
    <citation type="journal article" date="2019" name="Environ. Microbiol.">
        <title>Species interactions and distinct microbial communities in high Arctic permafrost affected cryosols are associated with the CH4 and CO2 gas fluxes.</title>
        <authorList>
            <person name="Altshuler I."/>
            <person name="Hamel J."/>
            <person name="Turney S."/>
            <person name="Magnuson E."/>
            <person name="Levesque R."/>
            <person name="Greer C."/>
            <person name="Whyte L.G."/>
        </authorList>
    </citation>
    <scope>NUCLEOTIDE SEQUENCE [LARGE SCALE GENOMIC DNA]</scope>
    <source>
        <strain evidence="1 2">S5.20</strain>
    </source>
</reference>
<name>A0A502EAJ1_9MYCO</name>
<organism evidence="1 2">
    <name type="scientific">Mycolicibacterium hodleri</name>
    <dbReference type="NCBI Taxonomy" id="49897"/>
    <lineage>
        <taxon>Bacteria</taxon>
        <taxon>Bacillati</taxon>
        <taxon>Actinomycetota</taxon>
        <taxon>Actinomycetes</taxon>
        <taxon>Mycobacteriales</taxon>
        <taxon>Mycobacteriaceae</taxon>
        <taxon>Mycolicibacterium</taxon>
    </lineage>
</organism>